<proteinExistence type="predicted"/>
<dbReference type="HOGENOM" id="CLU_1194851_0_0_1"/>
<dbReference type="GeneID" id="63684523"/>
<feature type="compositionally biased region" description="Basic and acidic residues" evidence="1">
    <location>
        <begin position="7"/>
        <end position="17"/>
    </location>
</feature>
<accession>M5FNT4</accession>
<feature type="region of interest" description="Disordered" evidence="1">
    <location>
        <begin position="1"/>
        <end position="108"/>
    </location>
</feature>
<sequence length="232" mass="25606">MPSTKRLLSDSEPHTEHAPSQAKKPRVSSEVAEHIVDQAKQGHAKRTSTKDRNALAEITNEGATVKGTPAESEPPRPNAVAVPEQAAKGPNDKSEPAPQKETRQESFEQRHLRMAWETNGVVLDCTMGMDGPLRSLRGIRSVEAAQQVVKAGLHSAQSSEWPRLDKAQILNCLVLTIHQDPVTSLFREEFVGWVVPRKGARGTRGATLDVTPLDKRAMMGARWKAYVERDRL</sequence>
<dbReference type="RefSeq" id="XP_040623446.1">
    <property type="nucleotide sequence ID" value="XM_040769461.1"/>
</dbReference>
<feature type="compositionally biased region" description="Basic and acidic residues" evidence="1">
    <location>
        <begin position="90"/>
        <end position="108"/>
    </location>
</feature>
<dbReference type="EMBL" id="JH795884">
    <property type="protein sequence ID" value="EJT96548.1"/>
    <property type="molecule type" value="Genomic_DNA"/>
</dbReference>
<organism evidence="2 3">
    <name type="scientific">Dacryopinax primogenitus (strain DJM 731)</name>
    <name type="common">Brown rot fungus</name>
    <dbReference type="NCBI Taxonomy" id="1858805"/>
    <lineage>
        <taxon>Eukaryota</taxon>
        <taxon>Fungi</taxon>
        <taxon>Dikarya</taxon>
        <taxon>Basidiomycota</taxon>
        <taxon>Agaricomycotina</taxon>
        <taxon>Dacrymycetes</taxon>
        <taxon>Dacrymycetales</taxon>
        <taxon>Dacrymycetaceae</taxon>
        <taxon>Dacryopinax</taxon>
    </lineage>
</organism>
<evidence type="ECO:0000313" key="2">
    <source>
        <dbReference type="EMBL" id="EJT96548.1"/>
    </source>
</evidence>
<gene>
    <name evidence="2" type="ORF">DACRYDRAFT_112657</name>
</gene>
<dbReference type="OrthoDB" id="10552710at2759"/>
<evidence type="ECO:0000313" key="3">
    <source>
        <dbReference type="Proteomes" id="UP000030653"/>
    </source>
</evidence>
<keyword evidence="3" id="KW-1185">Reference proteome</keyword>
<protein>
    <submittedName>
        <fullName evidence="2">Uncharacterized protein</fullName>
    </submittedName>
</protein>
<name>M5FNT4_DACPD</name>
<reference evidence="2 3" key="1">
    <citation type="journal article" date="2012" name="Science">
        <title>The Paleozoic origin of enzymatic lignin decomposition reconstructed from 31 fungal genomes.</title>
        <authorList>
            <person name="Floudas D."/>
            <person name="Binder M."/>
            <person name="Riley R."/>
            <person name="Barry K."/>
            <person name="Blanchette R.A."/>
            <person name="Henrissat B."/>
            <person name="Martinez A.T."/>
            <person name="Otillar R."/>
            <person name="Spatafora J.W."/>
            <person name="Yadav J.S."/>
            <person name="Aerts A."/>
            <person name="Benoit I."/>
            <person name="Boyd A."/>
            <person name="Carlson A."/>
            <person name="Copeland A."/>
            <person name="Coutinho P.M."/>
            <person name="de Vries R.P."/>
            <person name="Ferreira P."/>
            <person name="Findley K."/>
            <person name="Foster B."/>
            <person name="Gaskell J."/>
            <person name="Glotzer D."/>
            <person name="Gorecki P."/>
            <person name="Heitman J."/>
            <person name="Hesse C."/>
            <person name="Hori C."/>
            <person name="Igarashi K."/>
            <person name="Jurgens J.A."/>
            <person name="Kallen N."/>
            <person name="Kersten P."/>
            <person name="Kohler A."/>
            <person name="Kuees U."/>
            <person name="Kumar T.K.A."/>
            <person name="Kuo A."/>
            <person name="LaButti K."/>
            <person name="Larrondo L.F."/>
            <person name="Lindquist E."/>
            <person name="Ling A."/>
            <person name="Lombard V."/>
            <person name="Lucas S."/>
            <person name="Lundell T."/>
            <person name="Martin R."/>
            <person name="McLaughlin D.J."/>
            <person name="Morgenstern I."/>
            <person name="Morin E."/>
            <person name="Murat C."/>
            <person name="Nagy L.G."/>
            <person name="Nolan M."/>
            <person name="Ohm R.A."/>
            <person name="Patyshakuliyeva A."/>
            <person name="Rokas A."/>
            <person name="Ruiz-Duenas F.J."/>
            <person name="Sabat G."/>
            <person name="Salamov A."/>
            <person name="Samejima M."/>
            <person name="Schmutz J."/>
            <person name="Slot J.C."/>
            <person name="St John F."/>
            <person name="Stenlid J."/>
            <person name="Sun H."/>
            <person name="Sun S."/>
            <person name="Syed K."/>
            <person name="Tsang A."/>
            <person name="Wiebenga A."/>
            <person name="Young D."/>
            <person name="Pisabarro A."/>
            <person name="Eastwood D.C."/>
            <person name="Martin F."/>
            <person name="Cullen D."/>
            <person name="Grigoriev I.V."/>
            <person name="Hibbett D.S."/>
        </authorList>
    </citation>
    <scope>NUCLEOTIDE SEQUENCE [LARGE SCALE GENOMIC DNA]</scope>
    <source>
        <strain evidence="2 3">DJM-731 SS1</strain>
    </source>
</reference>
<dbReference type="AlphaFoldDB" id="M5FNT4"/>
<evidence type="ECO:0000256" key="1">
    <source>
        <dbReference type="SAM" id="MobiDB-lite"/>
    </source>
</evidence>
<dbReference type="Proteomes" id="UP000030653">
    <property type="component" value="Unassembled WGS sequence"/>
</dbReference>